<dbReference type="OrthoDB" id="20524at2759"/>
<dbReference type="SUPFAM" id="SSF56112">
    <property type="entry name" value="Protein kinase-like (PK-like)"/>
    <property type="match status" value="1"/>
</dbReference>
<dbReference type="GeneID" id="112688530"/>
<sequence>MMNHSMESKFFNNTEENDETDNYITCPLLQLKFARQRKPITSRLGQKGRSLKHISDNRSLFENKTAEADLGGSFKVCTPENLVHGLEKLDLVHDTPFVRPAIKTQNDSGIATPTLTNLCKNNNYSSYSRPNLSLSTKRTLYSNKENIPEQIEEEVKTSETQKCSYSNTSTISCSQTVKENLNEIENHSLINQKDETCFISPETSRYNHDTSLYHSIRETTAIPSSSFLSMSTNQSANSKIDSSLLNKQLGCQPLEGKSNHVTLELSPAAKHNNFVVNVRSPVHPTTVEFVQDGEFKRPVNSSGNVCIKCASENFISVKGVNYSILNTLGHGGSSIVYEVLHPHTNHVVAIKKVDLSEVEDIIAEGYLNEVTLLQNLQDGESVIRLFDSQYTKKEKILYMVMEKGDTDLSKLIRNTKHMSIHMIMYYWSEMLFIVNEIHAKGVIHSDLKPANFLLVSGRLKLIDFGIASKIQGDMTSVLKDVTTGTWNYMSPECIRSGGSNFQGHKINQKSDVWSLGCILYSLIYGKTPYSHLTSTWQKLQAIAESKQNISFPSHSKIFTKGIPPVLMQTMKICLIKDVKSRPNVVDLLRLIENTVFKPTT</sequence>
<evidence type="ECO:0000256" key="2">
    <source>
        <dbReference type="ARBA" id="ARBA00022679"/>
    </source>
</evidence>
<feature type="domain" description="Protein kinase" evidence="7">
    <location>
        <begin position="322"/>
        <end position="596"/>
    </location>
</feature>
<dbReference type="GO" id="GO:0004712">
    <property type="term" value="F:protein serine/threonine/tyrosine kinase activity"/>
    <property type="evidence" value="ECO:0007669"/>
    <property type="project" value="TreeGrafter"/>
</dbReference>
<dbReference type="Gene3D" id="1.10.510.10">
    <property type="entry name" value="Transferase(Phosphotransferase) domain 1"/>
    <property type="match status" value="1"/>
</dbReference>
<dbReference type="SMART" id="SM00220">
    <property type="entry name" value="S_TKc"/>
    <property type="match status" value="1"/>
</dbReference>
<dbReference type="GO" id="GO:0000776">
    <property type="term" value="C:kinetochore"/>
    <property type="evidence" value="ECO:0007669"/>
    <property type="project" value="TreeGrafter"/>
</dbReference>
<keyword evidence="3 6" id="KW-0547">Nucleotide-binding</keyword>
<dbReference type="GO" id="GO:0034501">
    <property type="term" value="P:protein localization to kinetochore"/>
    <property type="evidence" value="ECO:0007669"/>
    <property type="project" value="TreeGrafter"/>
</dbReference>
<dbReference type="InterPro" id="IPR008271">
    <property type="entry name" value="Ser/Thr_kinase_AS"/>
</dbReference>
<keyword evidence="8" id="KW-1185">Reference proteome</keyword>
<dbReference type="PROSITE" id="PS00107">
    <property type="entry name" value="PROTEIN_KINASE_ATP"/>
    <property type="match status" value="1"/>
</dbReference>
<dbReference type="PROSITE" id="PS50011">
    <property type="entry name" value="PROTEIN_KINASE_DOM"/>
    <property type="match status" value="1"/>
</dbReference>
<dbReference type="PROSITE" id="PS00108">
    <property type="entry name" value="PROTEIN_KINASE_ST"/>
    <property type="match status" value="1"/>
</dbReference>
<protein>
    <submittedName>
        <fullName evidence="9 10">Dual specificity protein kinase Ttk-like</fullName>
    </submittedName>
</protein>
<evidence type="ECO:0000256" key="1">
    <source>
        <dbReference type="ARBA" id="ARBA00022527"/>
    </source>
</evidence>
<evidence type="ECO:0000256" key="4">
    <source>
        <dbReference type="ARBA" id="ARBA00022777"/>
    </source>
</evidence>
<name>A0A8B8G2V7_9HEMI</name>
<dbReference type="RefSeq" id="XP_025417569.1">
    <property type="nucleotide sequence ID" value="XM_025561784.1"/>
</dbReference>
<evidence type="ECO:0000256" key="5">
    <source>
        <dbReference type="ARBA" id="ARBA00022840"/>
    </source>
</evidence>
<dbReference type="PANTHER" id="PTHR22974">
    <property type="entry name" value="MIXED LINEAGE PROTEIN KINASE"/>
    <property type="match status" value="1"/>
</dbReference>
<evidence type="ECO:0000256" key="3">
    <source>
        <dbReference type="ARBA" id="ARBA00022741"/>
    </source>
</evidence>
<accession>A0A8B8G2V7</accession>
<dbReference type="GO" id="GO:0007094">
    <property type="term" value="P:mitotic spindle assembly checkpoint signaling"/>
    <property type="evidence" value="ECO:0007669"/>
    <property type="project" value="TreeGrafter"/>
</dbReference>
<keyword evidence="2" id="KW-0808">Transferase</keyword>
<proteinExistence type="predicted"/>
<evidence type="ECO:0000259" key="7">
    <source>
        <dbReference type="PROSITE" id="PS50011"/>
    </source>
</evidence>
<dbReference type="RefSeq" id="XP_025417568.1">
    <property type="nucleotide sequence ID" value="XM_025561783.1"/>
</dbReference>
<dbReference type="InterPro" id="IPR017441">
    <property type="entry name" value="Protein_kinase_ATP_BS"/>
</dbReference>
<dbReference type="GO" id="GO:0004674">
    <property type="term" value="F:protein serine/threonine kinase activity"/>
    <property type="evidence" value="ECO:0007669"/>
    <property type="project" value="UniProtKB-KW"/>
</dbReference>
<evidence type="ECO:0000256" key="6">
    <source>
        <dbReference type="PROSITE-ProRule" id="PRU10141"/>
    </source>
</evidence>
<dbReference type="GO" id="GO:0007059">
    <property type="term" value="P:chromosome segregation"/>
    <property type="evidence" value="ECO:0007669"/>
    <property type="project" value="TreeGrafter"/>
</dbReference>
<dbReference type="GO" id="GO:0005634">
    <property type="term" value="C:nucleus"/>
    <property type="evidence" value="ECO:0007669"/>
    <property type="project" value="TreeGrafter"/>
</dbReference>
<dbReference type="Gene3D" id="3.30.200.20">
    <property type="entry name" value="Phosphorylase Kinase, domain 1"/>
    <property type="match status" value="1"/>
</dbReference>
<dbReference type="FunFam" id="3.30.200.20:FF:000131">
    <property type="entry name" value="Dual specificity protein kinase TTK"/>
    <property type="match status" value="1"/>
</dbReference>
<dbReference type="PANTHER" id="PTHR22974:SF21">
    <property type="entry name" value="DUAL SPECIFICITY PROTEIN KINASE TTK"/>
    <property type="match status" value="1"/>
</dbReference>
<dbReference type="Pfam" id="PF00069">
    <property type="entry name" value="Pkinase"/>
    <property type="match status" value="1"/>
</dbReference>
<dbReference type="InterPro" id="IPR011009">
    <property type="entry name" value="Kinase-like_dom_sf"/>
</dbReference>
<organism evidence="8 10">
    <name type="scientific">Sipha flava</name>
    <name type="common">yellow sugarcane aphid</name>
    <dbReference type="NCBI Taxonomy" id="143950"/>
    <lineage>
        <taxon>Eukaryota</taxon>
        <taxon>Metazoa</taxon>
        <taxon>Ecdysozoa</taxon>
        <taxon>Arthropoda</taxon>
        <taxon>Hexapoda</taxon>
        <taxon>Insecta</taxon>
        <taxon>Pterygota</taxon>
        <taxon>Neoptera</taxon>
        <taxon>Paraneoptera</taxon>
        <taxon>Hemiptera</taxon>
        <taxon>Sternorrhyncha</taxon>
        <taxon>Aphidomorpha</taxon>
        <taxon>Aphidoidea</taxon>
        <taxon>Aphididae</taxon>
        <taxon>Sipha</taxon>
    </lineage>
</organism>
<gene>
    <name evidence="9 10" type="primary">LOC112688530</name>
</gene>
<dbReference type="InterPro" id="IPR000719">
    <property type="entry name" value="Prot_kinase_dom"/>
</dbReference>
<dbReference type="GO" id="GO:0005524">
    <property type="term" value="F:ATP binding"/>
    <property type="evidence" value="ECO:0007669"/>
    <property type="project" value="UniProtKB-UniRule"/>
</dbReference>
<keyword evidence="4" id="KW-0418">Kinase</keyword>
<dbReference type="GO" id="GO:0033316">
    <property type="term" value="P:meiotic spindle assembly checkpoint signaling"/>
    <property type="evidence" value="ECO:0007669"/>
    <property type="project" value="TreeGrafter"/>
</dbReference>
<evidence type="ECO:0000313" key="8">
    <source>
        <dbReference type="Proteomes" id="UP000694846"/>
    </source>
</evidence>
<evidence type="ECO:0000313" key="9">
    <source>
        <dbReference type="RefSeq" id="XP_025417568.1"/>
    </source>
</evidence>
<feature type="binding site" evidence="6">
    <location>
        <position position="352"/>
    </location>
    <ligand>
        <name>ATP</name>
        <dbReference type="ChEBI" id="CHEBI:30616"/>
    </ligand>
</feature>
<reference evidence="9 10" key="1">
    <citation type="submission" date="2025-04" db="UniProtKB">
        <authorList>
            <consortium name="RefSeq"/>
        </authorList>
    </citation>
    <scope>IDENTIFICATION</scope>
    <source>
        <tissue evidence="9 10">Whole body</tissue>
    </source>
</reference>
<dbReference type="AlphaFoldDB" id="A0A8B8G2V7"/>
<evidence type="ECO:0000313" key="10">
    <source>
        <dbReference type="RefSeq" id="XP_025417569.1"/>
    </source>
</evidence>
<keyword evidence="5 6" id="KW-0067">ATP-binding</keyword>
<dbReference type="Proteomes" id="UP000694846">
    <property type="component" value="Unplaced"/>
</dbReference>
<keyword evidence="1" id="KW-0723">Serine/threonine-protein kinase</keyword>